<evidence type="ECO:0000256" key="3">
    <source>
        <dbReference type="ARBA" id="ARBA00022448"/>
    </source>
</evidence>
<feature type="signal peptide" evidence="5">
    <location>
        <begin position="1"/>
        <end position="20"/>
    </location>
</feature>
<dbReference type="GO" id="GO:0030313">
    <property type="term" value="C:cell envelope"/>
    <property type="evidence" value="ECO:0007669"/>
    <property type="project" value="UniProtKB-SubCell"/>
</dbReference>
<evidence type="ECO:0000256" key="1">
    <source>
        <dbReference type="ARBA" id="ARBA00004196"/>
    </source>
</evidence>
<organism evidence="7 8">
    <name type="scientific">Aerococcus urinae</name>
    <dbReference type="NCBI Taxonomy" id="1376"/>
    <lineage>
        <taxon>Bacteria</taxon>
        <taxon>Bacillati</taxon>
        <taxon>Bacillota</taxon>
        <taxon>Bacilli</taxon>
        <taxon>Lactobacillales</taxon>
        <taxon>Aerococcaceae</taxon>
        <taxon>Aerococcus</taxon>
    </lineage>
</organism>
<keyword evidence="3" id="KW-0813">Transport</keyword>
<reference evidence="7 8" key="1">
    <citation type="submission" date="2020-12" db="EMBL/GenBank/DDBJ databases">
        <title>FDA dAtabase for Regulatory Grade micrObial Sequences (FDA-ARGOS): Supporting development and validation of Infectious Disease Dx tests.</title>
        <authorList>
            <person name="Sproer C."/>
            <person name="Gronow S."/>
            <person name="Severitt S."/>
            <person name="Schroder I."/>
            <person name="Tallon L."/>
            <person name="Sadzewicz L."/>
            <person name="Zhao X."/>
            <person name="Boylan J."/>
            <person name="Ott S."/>
            <person name="Bowen H."/>
            <person name="Vavikolanu K."/>
            <person name="Mehta A."/>
            <person name="Aluvathingal J."/>
            <person name="Nadendla S."/>
            <person name="Lowell S."/>
            <person name="Myers T."/>
            <person name="Yan Y."/>
            <person name="Sichtig H."/>
        </authorList>
    </citation>
    <scope>NUCLEOTIDE SEQUENCE [LARGE SCALE GENOMIC DNA]</scope>
    <source>
        <strain evidence="7 8">FDAARGOS_911</strain>
    </source>
</reference>
<evidence type="ECO:0000256" key="2">
    <source>
        <dbReference type="ARBA" id="ARBA00008520"/>
    </source>
</evidence>
<sequence>MKLKKWLLSGLTLLTGLSLAACGNSSGGGGESASSDGPVEIEYWYPNADTQGGQTVTELINEFNESQDEVHVTGVFQSGMYQGLMQNLQTNAAAGQVPALVQIGWSYREYFANNFEYSQPQEIIDNLSSEDSSFITDKFEENIYSLATANDDSQVGLPYSLSVPVIYLNMDILNEAGVNKDDLKTWEDIREAAQTISEKTDHTGLYIQEAEDNWNIQSMVESNGSQMLKDGKAAFADDKGKETYQFYQDMVEEGSAIHASGEDGQQAFISGNIGMWHQTIAQRTNVMNNANFEAVAIPSPAFEGEEINKPAGGSMLVVTAQDDDQQLAAWKFMKFLYEPDNIAAWTKGTGYVPPTKDASDNEELQALIKDDKIFPAAYANLENLVPWAPFPGNSGMQAEQMLIDLKDRVLGGADVDTEVQKTQDEINQLIK</sequence>
<dbReference type="Proteomes" id="UP000594771">
    <property type="component" value="Chromosome"/>
</dbReference>
<dbReference type="RefSeq" id="WP_060778612.1">
    <property type="nucleotide sequence ID" value="NZ_CAJHLF010000007.1"/>
</dbReference>
<gene>
    <name evidence="7" type="ORF">I6G68_03570</name>
    <name evidence="6" type="ORF">ODY43_07830</name>
</gene>
<accession>A0A109REK0</accession>
<comment type="subcellular location">
    <subcellularLocation>
        <location evidence="1">Cell envelope</location>
    </subcellularLocation>
</comment>
<evidence type="ECO:0000313" key="9">
    <source>
        <dbReference type="Proteomes" id="UP001069145"/>
    </source>
</evidence>
<dbReference type="AlphaFoldDB" id="A0A109REK0"/>
<keyword evidence="4 5" id="KW-0732">Signal</keyword>
<comment type="similarity">
    <text evidence="2">Belongs to the bacterial solute-binding protein 1 family.</text>
</comment>
<evidence type="ECO:0000313" key="7">
    <source>
        <dbReference type="EMBL" id="QPS02147.1"/>
    </source>
</evidence>
<keyword evidence="9" id="KW-1185">Reference proteome</keyword>
<proteinExistence type="inferred from homology"/>
<dbReference type="KEGG" id="aun:AWM73_06465"/>
<evidence type="ECO:0000256" key="4">
    <source>
        <dbReference type="ARBA" id="ARBA00022729"/>
    </source>
</evidence>
<dbReference type="GeneID" id="35767051"/>
<dbReference type="CDD" id="cd14748">
    <property type="entry name" value="PBP2_UgpB"/>
    <property type="match status" value="1"/>
</dbReference>
<evidence type="ECO:0000313" key="6">
    <source>
        <dbReference type="EMBL" id="MCY3053897.1"/>
    </source>
</evidence>
<feature type="chain" id="PRO_5039289454" evidence="5">
    <location>
        <begin position="21"/>
        <end position="431"/>
    </location>
</feature>
<dbReference type="Pfam" id="PF13416">
    <property type="entry name" value="SBP_bac_8"/>
    <property type="match status" value="1"/>
</dbReference>
<name>A0A109REK0_9LACT</name>
<dbReference type="InterPro" id="IPR006059">
    <property type="entry name" value="SBP"/>
</dbReference>
<dbReference type="OrthoDB" id="9763054at2"/>
<evidence type="ECO:0000313" key="8">
    <source>
        <dbReference type="Proteomes" id="UP000594771"/>
    </source>
</evidence>
<dbReference type="Proteomes" id="UP001069145">
    <property type="component" value="Unassembled WGS sequence"/>
</dbReference>
<protein>
    <submittedName>
        <fullName evidence="7">ABC transporter substrate-binding protein</fullName>
    </submittedName>
</protein>
<dbReference type="Gene3D" id="3.40.190.10">
    <property type="entry name" value="Periplasmic binding protein-like II"/>
    <property type="match status" value="2"/>
</dbReference>
<evidence type="ECO:0000256" key="5">
    <source>
        <dbReference type="SAM" id="SignalP"/>
    </source>
</evidence>
<dbReference type="SUPFAM" id="SSF53850">
    <property type="entry name" value="Periplasmic binding protein-like II"/>
    <property type="match status" value="1"/>
</dbReference>
<dbReference type="InterPro" id="IPR050490">
    <property type="entry name" value="Bact_solute-bd_prot1"/>
</dbReference>
<dbReference type="PROSITE" id="PS51257">
    <property type="entry name" value="PROKAR_LIPOPROTEIN"/>
    <property type="match status" value="1"/>
</dbReference>
<dbReference type="PANTHER" id="PTHR43649:SF31">
    <property type="entry name" value="SN-GLYCEROL-3-PHOSPHATE-BINDING PERIPLASMIC PROTEIN UGPB"/>
    <property type="match status" value="1"/>
</dbReference>
<dbReference type="PANTHER" id="PTHR43649">
    <property type="entry name" value="ARABINOSE-BINDING PROTEIN-RELATED"/>
    <property type="match status" value="1"/>
</dbReference>
<reference evidence="6" key="2">
    <citation type="submission" date="2022-09" db="EMBL/GenBank/DDBJ databases">
        <title>Aerococcus urinae taxonomy study.</title>
        <authorList>
            <person name="Christensen J."/>
            <person name="Senneby E."/>
        </authorList>
    </citation>
    <scope>NUCLEOTIDE SEQUENCE</scope>
    <source>
        <strain evidence="6">NLD-066-U95</strain>
    </source>
</reference>
<dbReference type="EMBL" id="CP065662">
    <property type="protein sequence ID" value="QPS02147.1"/>
    <property type="molecule type" value="Genomic_DNA"/>
</dbReference>
<dbReference type="EMBL" id="JAOTML010000009">
    <property type="protein sequence ID" value="MCY3053897.1"/>
    <property type="molecule type" value="Genomic_DNA"/>
</dbReference>